<reference evidence="2 3" key="1">
    <citation type="submission" date="2015-03" db="EMBL/GenBank/DDBJ databases">
        <authorList>
            <person name="Murphy D."/>
        </authorList>
    </citation>
    <scope>NUCLEOTIDE SEQUENCE [LARGE SCALE GENOMIC DNA]</scope>
    <source>
        <strain evidence="2 3">PAP088</strain>
    </source>
</reference>
<feature type="signal peptide" evidence="1">
    <location>
        <begin position="1"/>
        <end position="28"/>
    </location>
</feature>
<keyword evidence="1" id="KW-0732">Signal</keyword>
<dbReference type="AlphaFoldDB" id="A0A0U0ZMG4"/>
<proteinExistence type="predicted"/>
<name>A0A0U0ZMG4_9MYCO</name>
<protein>
    <recommendedName>
        <fullName evidence="4">DUF3558 domain-containing protein</fullName>
    </recommendedName>
</protein>
<organism evidence="2 3">
    <name type="scientific">Mycobacteroides abscessus</name>
    <dbReference type="NCBI Taxonomy" id="36809"/>
    <lineage>
        <taxon>Bacteria</taxon>
        <taxon>Bacillati</taxon>
        <taxon>Actinomycetota</taxon>
        <taxon>Actinomycetes</taxon>
        <taxon>Mycobacteriales</taxon>
        <taxon>Mycobacteriaceae</taxon>
        <taxon>Mycobacteroides</taxon>
    </lineage>
</organism>
<evidence type="ECO:0008006" key="4">
    <source>
        <dbReference type="Google" id="ProtNLM"/>
    </source>
</evidence>
<evidence type="ECO:0000313" key="2">
    <source>
        <dbReference type="EMBL" id="CPV49509.1"/>
    </source>
</evidence>
<dbReference type="EMBL" id="CSWP01000003">
    <property type="protein sequence ID" value="CPV49509.1"/>
    <property type="molecule type" value="Genomic_DNA"/>
</dbReference>
<evidence type="ECO:0000256" key="1">
    <source>
        <dbReference type="SAM" id="SignalP"/>
    </source>
</evidence>
<accession>A0A0U0ZMG4</accession>
<evidence type="ECO:0000313" key="3">
    <source>
        <dbReference type="Proteomes" id="UP000045782"/>
    </source>
</evidence>
<sequence length="190" mass="20033">MLRARNIIATTAGLATAVLISGCTASIAGQPTMPPVVTNSSGRPFLDIDPCESIPADVFARQNINPMVAGNAAHSAAAGDEIRICFHRSVDRRHVIGIVVSNQKFGHPEISISDANGLTVRGRRAVGFTILDSGATDVESCEIDVAATTGRFGVQMLAHVSPHGDSFRPHGDCLSAANYYADIFAPYFPL</sequence>
<dbReference type="Proteomes" id="UP000045782">
    <property type="component" value="Unassembled WGS sequence"/>
</dbReference>
<feature type="chain" id="PRO_5006705874" description="DUF3558 domain-containing protein" evidence="1">
    <location>
        <begin position="29"/>
        <end position="190"/>
    </location>
</feature>
<dbReference type="PROSITE" id="PS51257">
    <property type="entry name" value="PROKAR_LIPOPROTEIN"/>
    <property type="match status" value="1"/>
</dbReference>
<gene>
    <name evidence="2" type="ORF">ERS075579_02119</name>
</gene>